<keyword evidence="2" id="KW-1185">Reference proteome</keyword>
<evidence type="ECO:0000313" key="2">
    <source>
        <dbReference type="Proteomes" id="UP001186974"/>
    </source>
</evidence>
<protein>
    <submittedName>
        <fullName evidence="1">Uncharacterized protein</fullName>
    </submittedName>
</protein>
<name>A0ACC3D7G2_9PEZI</name>
<feature type="non-terminal residue" evidence="1">
    <location>
        <position position="196"/>
    </location>
</feature>
<evidence type="ECO:0000313" key="1">
    <source>
        <dbReference type="EMBL" id="KAK3063095.1"/>
    </source>
</evidence>
<gene>
    <name evidence="1" type="ORF">LTS18_002760</name>
</gene>
<dbReference type="EMBL" id="JAWDJW010006997">
    <property type="protein sequence ID" value="KAK3063095.1"/>
    <property type="molecule type" value="Genomic_DNA"/>
</dbReference>
<accession>A0ACC3D7G2</accession>
<comment type="caution">
    <text evidence="1">The sequence shown here is derived from an EMBL/GenBank/DDBJ whole genome shotgun (WGS) entry which is preliminary data.</text>
</comment>
<sequence length="196" mass="19993">MKSLTLLALSLAGVAQSHYIFTTFSAGGTSAVRKNINNNSPITNLADPNLRCNAGGATGGSAQTVPVAAGSRVSFSADTPVYHQGPTSLYMTKVPSAAAADGSTPWFKIKDFGAKTGAGQASFDMAKSYDATIPRCLAPGDYLIRIQQIAIHNPGSPPQFYISCAQVKVTGGGSTVPPGVSIPGAFKASDPGLTAN</sequence>
<organism evidence="1 2">
    <name type="scientific">Coniosporium uncinatum</name>
    <dbReference type="NCBI Taxonomy" id="93489"/>
    <lineage>
        <taxon>Eukaryota</taxon>
        <taxon>Fungi</taxon>
        <taxon>Dikarya</taxon>
        <taxon>Ascomycota</taxon>
        <taxon>Pezizomycotina</taxon>
        <taxon>Dothideomycetes</taxon>
        <taxon>Dothideomycetes incertae sedis</taxon>
        <taxon>Coniosporium</taxon>
    </lineage>
</organism>
<proteinExistence type="predicted"/>
<dbReference type="Proteomes" id="UP001186974">
    <property type="component" value="Unassembled WGS sequence"/>
</dbReference>
<reference evidence="1" key="1">
    <citation type="submission" date="2024-09" db="EMBL/GenBank/DDBJ databases">
        <title>Black Yeasts Isolated from many extreme environments.</title>
        <authorList>
            <person name="Coleine C."/>
            <person name="Stajich J.E."/>
            <person name="Selbmann L."/>
        </authorList>
    </citation>
    <scope>NUCLEOTIDE SEQUENCE</scope>
    <source>
        <strain evidence="1">CCFEE 5737</strain>
    </source>
</reference>